<sequence>NTKGVVLRVDSYGNLGESIQPNDCRIWRMSTGNHHFDSCTQKKCFPTKYVDIIKNGQRVNVP</sequence>
<dbReference type="AlphaFoldDB" id="X1GRM0"/>
<comment type="caution">
    <text evidence="1">The sequence shown here is derived from an EMBL/GenBank/DDBJ whole genome shotgun (WGS) entry which is preliminary data.</text>
</comment>
<name>X1GRM0_9ZZZZ</name>
<dbReference type="EMBL" id="BARU01011372">
    <property type="protein sequence ID" value="GAH44274.1"/>
    <property type="molecule type" value="Genomic_DNA"/>
</dbReference>
<accession>X1GRM0</accession>
<feature type="non-terminal residue" evidence="1">
    <location>
        <position position="1"/>
    </location>
</feature>
<gene>
    <name evidence="1" type="ORF">S03H2_21380</name>
</gene>
<evidence type="ECO:0000313" key="1">
    <source>
        <dbReference type="EMBL" id="GAH44274.1"/>
    </source>
</evidence>
<protein>
    <submittedName>
        <fullName evidence="1">Uncharacterized protein</fullName>
    </submittedName>
</protein>
<organism evidence="1">
    <name type="scientific">marine sediment metagenome</name>
    <dbReference type="NCBI Taxonomy" id="412755"/>
    <lineage>
        <taxon>unclassified sequences</taxon>
        <taxon>metagenomes</taxon>
        <taxon>ecological metagenomes</taxon>
    </lineage>
</organism>
<reference evidence="1" key="1">
    <citation type="journal article" date="2014" name="Front. Microbiol.">
        <title>High frequency of phylogenetically diverse reductive dehalogenase-homologous genes in deep subseafloor sedimentary metagenomes.</title>
        <authorList>
            <person name="Kawai M."/>
            <person name="Futagami T."/>
            <person name="Toyoda A."/>
            <person name="Takaki Y."/>
            <person name="Nishi S."/>
            <person name="Hori S."/>
            <person name="Arai W."/>
            <person name="Tsubouchi T."/>
            <person name="Morono Y."/>
            <person name="Uchiyama I."/>
            <person name="Ito T."/>
            <person name="Fujiyama A."/>
            <person name="Inagaki F."/>
            <person name="Takami H."/>
        </authorList>
    </citation>
    <scope>NUCLEOTIDE SEQUENCE</scope>
    <source>
        <strain evidence="1">Expedition CK06-06</strain>
    </source>
</reference>
<proteinExistence type="predicted"/>